<dbReference type="EMBL" id="CDMW01000001">
    <property type="protein sequence ID" value="CEL89630.1"/>
    <property type="molecule type" value="Genomic_DNA"/>
</dbReference>
<evidence type="ECO:0000256" key="1">
    <source>
        <dbReference type="SAM" id="Phobius"/>
    </source>
</evidence>
<feature type="transmembrane region" description="Helical" evidence="1">
    <location>
        <begin position="78"/>
        <end position="97"/>
    </location>
</feature>
<protein>
    <submittedName>
        <fullName evidence="2">Uncharacterized protein</fullName>
    </submittedName>
</protein>
<evidence type="ECO:0000313" key="2">
    <source>
        <dbReference type="EMBL" id="CEL89630.1"/>
    </source>
</evidence>
<proteinExistence type="predicted"/>
<organism evidence="2 3">
    <name type="scientific">Streptococcus sanguinis</name>
    <dbReference type="NCBI Taxonomy" id="1305"/>
    <lineage>
        <taxon>Bacteria</taxon>
        <taxon>Bacillati</taxon>
        <taxon>Bacillota</taxon>
        <taxon>Bacilli</taxon>
        <taxon>Lactobacillales</taxon>
        <taxon>Streptococcaceae</taxon>
        <taxon>Streptococcus</taxon>
    </lineage>
</organism>
<dbReference type="AlphaFoldDB" id="A0A0B7GIM8"/>
<feature type="transmembrane region" description="Helical" evidence="1">
    <location>
        <begin position="19"/>
        <end position="36"/>
    </location>
</feature>
<reference evidence="2 3" key="1">
    <citation type="submission" date="2015-01" db="EMBL/GenBank/DDBJ databases">
        <authorList>
            <person name="Pelicic Vladimir"/>
        </authorList>
    </citation>
    <scope>NUCLEOTIDE SEQUENCE [LARGE SCALE GENOMIC DNA]</scope>
    <source>
        <strain evidence="2 3">2908</strain>
    </source>
</reference>
<feature type="transmembrane region" description="Helical" evidence="1">
    <location>
        <begin position="109"/>
        <end position="127"/>
    </location>
</feature>
<dbReference type="Proteomes" id="UP000183504">
    <property type="component" value="Unassembled WGS sequence"/>
</dbReference>
<sequence length="159" mass="18082">MILSTSVTNPSKKRFRKTALIYALLTIFFFAFSRIYESFSFGETSSHMHYLFVIPLVGGILLLLFMKVIPNLSRLSLNLWNSAVAIMTAGMLFRGIVNLSGRSTTLDMPYWYVGSTFAALTLLSMVFTRSEWKAEEQAQPIPCKKEDAKLSRRETYSQV</sequence>
<keyword evidence="1" id="KW-0472">Membrane</keyword>
<feature type="transmembrane region" description="Helical" evidence="1">
    <location>
        <begin position="48"/>
        <end position="66"/>
    </location>
</feature>
<evidence type="ECO:0000313" key="3">
    <source>
        <dbReference type="Proteomes" id="UP000183504"/>
    </source>
</evidence>
<name>A0A0B7GIM8_STRSA</name>
<keyword evidence="1" id="KW-1133">Transmembrane helix</keyword>
<keyword evidence="1" id="KW-0812">Transmembrane</keyword>
<gene>
    <name evidence="2" type="ORF">SSV_0316</name>
</gene>
<accession>A0A0B7GIM8</accession>